<dbReference type="Gene3D" id="1.10.220.160">
    <property type="match status" value="1"/>
</dbReference>
<dbReference type="EMBL" id="JACDXP010000015">
    <property type="protein sequence ID" value="KAF6514917.1"/>
    <property type="molecule type" value="Genomic_DNA"/>
</dbReference>
<dbReference type="InterPro" id="IPR051545">
    <property type="entry name" value="NAD(P)H_dehydrogenase_qn"/>
</dbReference>
<protein>
    <recommendedName>
        <fullName evidence="3">SET domain-containing protein</fullName>
    </recommendedName>
</protein>
<proteinExistence type="inferred from homology"/>
<dbReference type="SUPFAM" id="SSF52218">
    <property type="entry name" value="Flavoproteins"/>
    <property type="match status" value="1"/>
</dbReference>
<evidence type="ECO:0000313" key="5">
    <source>
        <dbReference type="Proteomes" id="UP000593570"/>
    </source>
</evidence>
<dbReference type="PROSITE" id="PS50280">
    <property type="entry name" value="SET"/>
    <property type="match status" value="1"/>
</dbReference>
<accession>A0A8H6GBI7</accession>
<feature type="domain" description="SET" evidence="3">
    <location>
        <begin position="33"/>
        <end position="308"/>
    </location>
</feature>
<name>A0A8H6GBI7_FUSOX</name>
<dbReference type="Gene3D" id="3.40.50.360">
    <property type="match status" value="1"/>
</dbReference>
<dbReference type="CDD" id="cd20071">
    <property type="entry name" value="SET_SMYD"/>
    <property type="match status" value="1"/>
</dbReference>
<dbReference type="InterPro" id="IPR001214">
    <property type="entry name" value="SET_dom"/>
</dbReference>
<evidence type="ECO:0000256" key="2">
    <source>
        <dbReference type="ARBA" id="ARBA00023002"/>
    </source>
</evidence>
<evidence type="ECO:0000313" key="4">
    <source>
        <dbReference type="EMBL" id="KAF6514917.1"/>
    </source>
</evidence>
<dbReference type="Gene3D" id="6.10.140.2220">
    <property type="match status" value="1"/>
</dbReference>
<dbReference type="InterPro" id="IPR029039">
    <property type="entry name" value="Flavoprotein-like_sf"/>
</dbReference>
<comment type="similarity">
    <text evidence="1">Belongs to the NAD(P)H dehydrogenase (quinone) family.</text>
</comment>
<dbReference type="Pfam" id="PF00856">
    <property type="entry name" value="SET"/>
    <property type="match status" value="1"/>
</dbReference>
<sequence>MEFQKPRLPPKAPRSTLKPSNVVTHDLEFYVHPNLVPDQDPCKGRLLRAAGPIREGTVLLVDTPYAIVPSVTSNEPLICSNLSCSRRVPQNGRAVRCEHACSKDVAWCNVACRATDKARHDFECSWLKKHAEPLRQKEGEYNFATVWHVVRLLATWNAELHSSNALVQQRHPWGAHFLRGWKAVDMCCAYLDSWPEVQIIHWKRLVHEYLSDATVLPPLLSAEQMLLLLCKEETNTFGLYPRATGSQPVNDNAAPRGESYGMALYPRAAQFNHSCLPNVTHQPDGQARMVYTAARDISKGEECMITYFDLTTHKDLTSRQNHTQEQFQFKCTCERCLKEEAEENIESYHLLINMKVLVVLAHPEPQSFNGSLFQMSVNELEAQGHQVQTSDLYSMKWKSEIDRTDFPNLSTDARLKVAYASRDSYKTGNLTEDVKTEQEKLLWADMVLIHFPLWWYTMPAILKGWVERVFSMGFTYGVGEHSEKHYGDRYGEGVFAGKRAMLVVTIGGREEHYSARGIAGHIDDLLYPINHGVLYYPGFQVLPSHVVYQTDRLDQAGFEKEAETLREKLRHLDTIEPIPYRPQNGGDYEMPTLTLKPGLEGKNATGFSIHIRDSGAAEGK</sequence>
<dbReference type="PANTHER" id="PTHR10204">
    <property type="entry name" value="NAD P H OXIDOREDUCTASE-RELATED"/>
    <property type="match status" value="1"/>
</dbReference>
<comment type="caution">
    <text evidence="4">The sequence shown here is derived from an EMBL/GenBank/DDBJ whole genome shotgun (WGS) entry which is preliminary data.</text>
</comment>
<organism evidence="4 5">
    <name type="scientific">Fusarium oxysporum f. sp. conglutinans</name>
    <dbReference type="NCBI Taxonomy" id="100902"/>
    <lineage>
        <taxon>Eukaryota</taxon>
        <taxon>Fungi</taxon>
        <taxon>Dikarya</taxon>
        <taxon>Ascomycota</taxon>
        <taxon>Pezizomycotina</taxon>
        <taxon>Sordariomycetes</taxon>
        <taxon>Hypocreomycetidae</taxon>
        <taxon>Hypocreales</taxon>
        <taxon>Nectriaceae</taxon>
        <taxon>Fusarium</taxon>
        <taxon>Fusarium oxysporum species complex</taxon>
    </lineage>
</organism>
<evidence type="ECO:0000256" key="1">
    <source>
        <dbReference type="ARBA" id="ARBA00006252"/>
    </source>
</evidence>
<keyword evidence="2" id="KW-0560">Oxidoreductase</keyword>
<reference evidence="4 5" key="1">
    <citation type="journal article" date="2020" name="bioRxiv">
        <title>A chromosome-scale genome assembly for the Fusarium oxysporum strain Fo5176 to establish a model Arabidopsis-fungal pathosystem.</title>
        <authorList>
            <person name="Fokkens L."/>
            <person name="Guo L."/>
            <person name="Dora S."/>
            <person name="Wang B."/>
            <person name="Ye K."/>
            <person name="Sanchez-Rodriguez C."/>
            <person name="Croll D."/>
        </authorList>
    </citation>
    <scope>NUCLEOTIDE SEQUENCE [LARGE SCALE GENOMIC DNA]</scope>
    <source>
        <strain evidence="4 5">Fo5176</strain>
    </source>
</reference>
<evidence type="ECO:0000259" key="3">
    <source>
        <dbReference type="PROSITE" id="PS50280"/>
    </source>
</evidence>
<dbReference type="Gene3D" id="2.170.270.10">
    <property type="entry name" value="SET domain"/>
    <property type="match status" value="1"/>
</dbReference>
<dbReference type="AlphaFoldDB" id="A0A8H6GBI7"/>
<dbReference type="PANTHER" id="PTHR10204:SF34">
    <property type="entry name" value="NAD(P)H DEHYDROGENASE [QUINONE] 1 ISOFORM 1"/>
    <property type="match status" value="1"/>
</dbReference>
<dbReference type="InterPro" id="IPR003680">
    <property type="entry name" value="Flavodoxin_fold"/>
</dbReference>
<dbReference type="GO" id="GO:0003955">
    <property type="term" value="F:NAD(P)H dehydrogenase (quinone) activity"/>
    <property type="evidence" value="ECO:0007669"/>
    <property type="project" value="TreeGrafter"/>
</dbReference>
<dbReference type="Pfam" id="PF02525">
    <property type="entry name" value="Flavodoxin_2"/>
    <property type="match status" value="1"/>
</dbReference>
<dbReference type="SUPFAM" id="SSF82199">
    <property type="entry name" value="SET domain"/>
    <property type="match status" value="1"/>
</dbReference>
<dbReference type="InterPro" id="IPR046341">
    <property type="entry name" value="SET_dom_sf"/>
</dbReference>
<dbReference type="Proteomes" id="UP000593570">
    <property type="component" value="Unassembled WGS sequence"/>
</dbReference>
<dbReference type="GO" id="GO:0005829">
    <property type="term" value="C:cytosol"/>
    <property type="evidence" value="ECO:0007669"/>
    <property type="project" value="TreeGrafter"/>
</dbReference>
<gene>
    <name evidence="4" type="ORF">HZS61_006051</name>
</gene>